<dbReference type="HOGENOM" id="CLU_1958058_0_0_6"/>
<keyword evidence="3" id="KW-1185">Reference proteome</keyword>
<keyword evidence="1" id="KW-0472">Membrane</keyword>
<keyword evidence="1" id="KW-0812">Transmembrane</keyword>
<organism evidence="2 3">
    <name type="scientific">Chania multitudinisentens RB-25</name>
    <dbReference type="NCBI Taxonomy" id="1441930"/>
    <lineage>
        <taxon>Bacteria</taxon>
        <taxon>Pseudomonadati</taxon>
        <taxon>Pseudomonadota</taxon>
        <taxon>Gammaproteobacteria</taxon>
        <taxon>Enterobacterales</taxon>
        <taxon>Yersiniaceae</taxon>
        <taxon>Chania</taxon>
    </lineage>
</organism>
<dbReference type="STRING" id="1441930.Z042_15535"/>
<sequence>MDIIILIGKIVSVIITVLIIYALISATINTKKLTKRNENLSNGGISTIATIQSSQRTSVDRNGKFSLLISLNFKTNDGEIISSKLEITLSRSILEHEKYSPGSTIKVIYNPNEPTEVLILEKGIESQY</sequence>
<dbReference type="EMBL" id="CP007044">
    <property type="protein sequence ID" value="AHG22848.1"/>
    <property type="molecule type" value="Genomic_DNA"/>
</dbReference>
<evidence type="ECO:0000313" key="3">
    <source>
        <dbReference type="Proteomes" id="UP000019030"/>
    </source>
</evidence>
<evidence type="ECO:0000313" key="2">
    <source>
        <dbReference type="EMBL" id="AHG22848.1"/>
    </source>
</evidence>
<reference evidence="2 3" key="2">
    <citation type="submission" date="2015-03" db="EMBL/GenBank/DDBJ databases">
        <authorList>
            <person name="Chan K.-G."/>
        </authorList>
    </citation>
    <scope>NUCLEOTIDE SEQUENCE [LARGE SCALE GENOMIC DNA]</scope>
    <source>
        <strain evidence="2 3">RB-25</strain>
    </source>
</reference>
<keyword evidence="1" id="KW-1133">Transmembrane helix</keyword>
<evidence type="ECO:0000256" key="1">
    <source>
        <dbReference type="SAM" id="Phobius"/>
    </source>
</evidence>
<gene>
    <name evidence="2" type="ORF">Z042_15535</name>
</gene>
<dbReference type="Proteomes" id="UP000019030">
    <property type="component" value="Chromosome"/>
</dbReference>
<protein>
    <recommendedName>
        <fullName evidence="4">DUF3592 domain-containing protein</fullName>
    </recommendedName>
</protein>
<dbReference type="RefSeq" id="WP_024912513.1">
    <property type="nucleotide sequence ID" value="NZ_CP007044.2"/>
</dbReference>
<dbReference type="KEGG" id="sfo:Z042_15535"/>
<feature type="transmembrane region" description="Helical" evidence="1">
    <location>
        <begin position="6"/>
        <end position="28"/>
    </location>
</feature>
<accession>W0LG52</accession>
<evidence type="ECO:0008006" key="4">
    <source>
        <dbReference type="Google" id="ProtNLM"/>
    </source>
</evidence>
<name>W0LG52_9GAMM</name>
<proteinExistence type="predicted"/>
<dbReference type="AlphaFoldDB" id="W0LG52"/>
<reference evidence="2 3" key="1">
    <citation type="submission" date="2014-01" db="EMBL/GenBank/DDBJ databases">
        <title>Isolation of Serratia multitudinisentens RB-25 from Ex-Landfill site.</title>
        <authorList>
            <person name="Robson E.H.J."/>
        </authorList>
    </citation>
    <scope>NUCLEOTIDE SEQUENCE [LARGE SCALE GENOMIC DNA]</scope>
    <source>
        <strain evidence="2 3">RB-25</strain>
    </source>
</reference>